<dbReference type="Gene3D" id="2.60.40.10">
    <property type="entry name" value="Immunoglobulins"/>
    <property type="match status" value="1"/>
</dbReference>
<dbReference type="Gene3D" id="2.60.40.60">
    <property type="entry name" value="Cadherins"/>
    <property type="match status" value="1"/>
</dbReference>
<proteinExistence type="predicted"/>
<dbReference type="Proteomes" id="UP000076661">
    <property type="component" value="Unassembled WGS sequence"/>
</dbReference>
<dbReference type="Pfam" id="PF17963">
    <property type="entry name" value="Big_9"/>
    <property type="match status" value="6"/>
</dbReference>
<evidence type="ECO:0000259" key="2">
    <source>
        <dbReference type="PROSITE" id="PS50268"/>
    </source>
</evidence>
<accession>A0A167IK00</accession>
<feature type="compositionally biased region" description="Low complexity" evidence="1">
    <location>
        <begin position="42"/>
        <end position="52"/>
    </location>
</feature>
<dbReference type="CDD" id="cd11304">
    <property type="entry name" value="Cadherin_repeat"/>
    <property type="match status" value="1"/>
</dbReference>
<dbReference type="PROSITE" id="PS51257">
    <property type="entry name" value="PROKAR_LIPOPROTEIN"/>
    <property type="match status" value="1"/>
</dbReference>
<feature type="compositionally biased region" description="Polar residues" evidence="1">
    <location>
        <begin position="31"/>
        <end position="41"/>
    </location>
</feature>
<dbReference type="PROSITE" id="PS50268">
    <property type="entry name" value="CADHERIN_2"/>
    <property type="match status" value="1"/>
</dbReference>
<dbReference type="CDD" id="cd00063">
    <property type="entry name" value="FN3"/>
    <property type="match status" value="1"/>
</dbReference>
<dbReference type="Pfam" id="PF17892">
    <property type="entry name" value="Cadherin_5"/>
    <property type="match status" value="1"/>
</dbReference>
<dbReference type="SUPFAM" id="SSF49313">
    <property type="entry name" value="Cadherin-like"/>
    <property type="match status" value="1"/>
</dbReference>
<dbReference type="GO" id="GO:0007156">
    <property type="term" value="P:homophilic cell adhesion via plasma membrane adhesion molecules"/>
    <property type="evidence" value="ECO:0007669"/>
    <property type="project" value="InterPro"/>
</dbReference>
<evidence type="ECO:0008006" key="6">
    <source>
        <dbReference type="Google" id="ProtNLM"/>
    </source>
</evidence>
<dbReference type="InterPro" id="IPR002126">
    <property type="entry name" value="Cadherin-like_dom"/>
</dbReference>
<dbReference type="InterPro" id="IPR041690">
    <property type="entry name" value="Cadherin_5"/>
</dbReference>
<dbReference type="PROSITE" id="PS50853">
    <property type="entry name" value="FN3"/>
    <property type="match status" value="1"/>
</dbReference>
<dbReference type="GO" id="GO:0016020">
    <property type="term" value="C:membrane"/>
    <property type="evidence" value="ECO:0007669"/>
    <property type="project" value="InterPro"/>
</dbReference>
<evidence type="ECO:0000313" key="4">
    <source>
        <dbReference type="EMBL" id="KZN59633.1"/>
    </source>
</evidence>
<dbReference type="InterPro" id="IPR015919">
    <property type="entry name" value="Cadherin-like_sf"/>
</dbReference>
<dbReference type="EMBL" id="AUXX01000067">
    <property type="protein sequence ID" value="KZN59633.1"/>
    <property type="molecule type" value="Genomic_DNA"/>
</dbReference>
<dbReference type="Gene3D" id="2.60.40.3440">
    <property type="match status" value="5"/>
</dbReference>
<comment type="caution">
    <text evidence="4">The sequence shown here is derived from an EMBL/GenBank/DDBJ whole genome shotgun (WGS) entry which is preliminary data.</text>
</comment>
<sequence length="1912" mass="201933">MRIQSIYQTLTAAIITGLLLTACGGGGESKPLQQTSSSGDNTPPTQQEPQQPSLVSNTPNVVDFSYQPRFRFARLTENQIVDEVMINGTGDLIHPLDTVTERGNLTVSVDNIEDPDGIGRVLVGFNDTEQAIVLCDNNCSSPFKFTQTGINPFNFGQQSGSINIQVWVEDLEGNATVVATKQVNWIPRSVVVEPAQRGEDGTLTVSWQALEEALRYNVYLAQSPIDDLANVTSLPDGRRVIALSETSQSFTGLDPQKHYYLRVTGIDGSGESAFSDSIMLPATDLILPIANNDSFIGEQFQSISANVLSNDQDLGFGPLEVVVPAIVAPQNGTLDLQTNGNFTYTPNESFFGSDSFVYQVVNTQGATAQATVSITIERTNQNPIAIPNSYALEKNSELTVSGGGLLVNDIDFDGDSVSVNPTPVVNVQNGTLTLNTDGTFTYLPAADFVGADFFQYRIEDGNGGFATADVSLSIEEELSNTPPVAVNDNYETSEDIQLLIPAPGILENDSDDQLDSGSTSTIGLQIDISEATKSGTLELTSEGGFRYTPGENFSGQDFFVYQITDQQGATAAAFAVINIIPVNDPPMAMDDSVEVTAGAQIEIDVANNDLDIDGVLDLSTLTAVMQPMHGSLSLNSDNKFVYQSESGFDGTDYFTYTVKDNEGAVSNEAFVYIFVTTENIPPVAANDAASTSQDVSVNINVLANDSDADGSLNGATLEIVTAPENGIASIESAEHTIVYIPASGFVGVDTFEYRVQDNRGDFSNTATVTVTVSAANQPPIANNDSAEVEIGKSVFIAVLENDSDPDGLIDFSTLEVVSSPTKGTVTVESTGAFSYAHTGTAVGTDNFSYRVKDNAGAFSNNALVSITIVEPDTTPVANPDSATLDKNTSVMIDVLANDDAKGLTLVPSTIEIVTPVAHGSTFIDTSTGSISYIPMNNFVGNDSFTYQVNNNNGQTSNVATVSIVVNDRNYAPSVTGGSANIQTNVSDGDFVLQVSASDPDGDDISLSLIGDDGGLFAIAQDGRITVANSSLIASNGAVTYNLTVQVCDSVSPPLCATDSITINVTVAQTIFVANKLTTFGADGEKVVRLRASLEYHEVGQSLVLSDGKVLVVGGVGTWVESISRNIHRAIVTKRLANGYPDTSFASQGVFSSHFGIEVSDQPQNIVAKAVAVDNENRIYVAGYADFGATEAQELLLFRLTPSGAHDTTYGAGSGYTRLPLTTGSRITPVAIMVDDSQTVTVLSDVKVGNNTTIALTRVDASGDIIGSLDLAPSSSQYADGVIDLGTHLLVYGEVMSEAGNKDLLFARVNKSTLLLDTDFQSSGFLQIDIYSASFDNQVHDAIELSDGKILLTGDSYLTGGSDKSAFIMRLDSNGNMDTTFNSSGYILYELNQLPASGIEGQDFSAWNAYGFGIYADDNHYYVGIGRGQFSSSSNAAQIIRTDHSGTIDSAWLPDSGGPTAYRQFLLAPVNMHRTSGGFLMHGYQYRSVGNSFFYSLWLGEITTSAQFNGNFASNGQLDLDTGDGNEVFSAGQSVMAASNQALIAGHSTSWQDGEVPYIYKLDDTGNGVASFGNIGKSQFALSASGTTSAMVETGAGNLLLAGNQNTSQAFIVNMSSTGAQDFDFKPDGSGSAISINAGDYGGTGSTVVVTKLYSLITGDFLAFAKINDGCIDQSHAFIYTSVGLMSGHFQYPVPSGVSCGTTARGIDFIHPVSTFLVGIGTDEQEFTEPRVILAKATVTGVLDPTFGTAGVAALDIGLVTGETLTLKGSFVDGEGRFVVFGTGGTKNFVVRANADGSLDSTFGTNGVFIFEQLGTTAVAVKQGWVQSTGELVMFLQSTSGLEVYVARVKLTDDAGTLDLSFNSVGYQQFGVSMTGQLESAISLNNGDSFVLVLQQDEPKVVVLQAGKIEISD</sequence>
<feature type="region of interest" description="Disordered" evidence="1">
    <location>
        <begin position="28"/>
        <end position="58"/>
    </location>
</feature>
<reference evidence="4 5" key="1">
    <citation type="submission" date="2013-07" db="EMBL/GenBank/DDBJ databases">
        <title>Comparative Genomic and Metabolomic Analysis of Twelve Strains of Pseudoalteromonas luteoviolacea.</title>
        <authorList>
            <person name="Vynne N.G."/>
            <person name="Mansson M."/>
            <person name="Gram L."/>
        </authorList>
    </citation>
    <scope>NUCLEOTIDE SEQUENCE [LARGE SCALE GENOMIC DNA]</scope>
    <source>
        <strain evidence="4 5">S4060-1</strain>
    </source>
</reference>
<dbReference type="SUPFAM" id="SSF49265">
    <property type="entry name" value="Fibronectin type III"/>
    <property type="match status" value="1"/>
</dbReference>
<dbReference type="InterPro" id="IPR036116">
    <property type="entry name" value="FN3_sf"/>
</dbReference>
<feature type="domain" description="Fibronectin type-III" evidence="3">
    <location>
        <begin position="186"/>
        <end position="289"/>
    </location>
</feature>
<dbReference type="PANTHER" id="PTHR34720">
    <property type="entry name" value="MICROCYSTIN DEPENDENT PROTEIN"/>
    <property type="match status" value="1"/>
</dbReference>
<dbReference type="InterPro" id="IPR013431">
    <property type="entry name" value="Delta_60_rpt"/>
</dbReference>
<evidence type="ECO:0000313" key="5">
    <source>
        <dbReference type="Proteomes" id="UP000076661"/>
    </source>
</evidence>
<dbReference type="NCBIfam" id="NF012211">
    <property type="entry name" value="tand_rpt_95"/>
    <property type="match status" value="7"/>
</dbReference>
<dbReference type="NCBIfam" id="TIGR02608">
    <property type="entry name" value="delta_60_rpt"/>
    <property type="match status" value="5"/>
</dbReference>
<dbReference type="PATRIC" id="fig|1365257.3.peg.5002"/>
<dbReference type="GO" id="GO:0005509">
    <property type="term" value="F:calcium ion binding"/>
    <property type="evidence" value="ECO:0007669"/>
    <property type="project" value="InterPro"/>
</dbReference>
<dbReference type="Gene3D" id="2.60.40.2810">
    <property type="match status" value="2"/>
</dbReference>
<dbReference type="InterPro" id="IPR003961">
    <property type="entry name" value="FN3_dom"/>
</dbReference>
<dbReference type="PANTHER" id="PTHR34720:SF9">
    <property type="entry name" value="BLR4714 PROTEIN"/>
    <property type="match status" value="1"/>
</dbReference>
<evidence type="ECO:0000259" key="3">
    <source>
        <dbReference type="PROSITE" id="PS50853"/>
    </source>
</evidence>
<dbReference type="Pfam" id="PF17164">
    <property type="entry name" value="DUF5122"/>
    <property type="match status" value="2"/>
</dbReference>
<dbReference type="Gene3D" id="2.80.10.50">
    <property type="match status" value="1"/>
</dbReference>
<dbReference type="InterPro" id="IPR013783">
    <property type="entry name" value="Ig-like_fold"/>
</dbReference>
<dbReference type="RefSeq" id="WP_063383069.1">
    <property type="nucleotide sequence ID" value="NZ_AUXX01000067.1"/>
</dbReference>
<evidence type="ECO:0000256" key="1">
    <source>
        <dbReference type="SAM" id="MobiDB-lite"/>
    </source>
</evidence>
<feature type="domain" description="Cadherin" evidence="2">
    <location>
        <begin position="981"/>
        <end position="1064"/>
    </location>
</feature>
<organism evidence="4 5">
    <name type="scientific">Pseudoalteromonas luteoviolacea S4060-1</name>
    <dbReference type="NCBI Taxonomy" id="1365257"/>
    <lineage>
        <taxon>Bacteria</taxon>
        <taxon>Pseudomonadati</taxon>
        <taxon>Pseudomonadota</taxon>
        <taxon>Gammaproteobacteria</taxon>
        <taxon>Alteromonadales</taxon>
        <taxon>Pseudoalteromonadaceae</taxon>
        <taxon>Pseudoalteromonas</taxon>
    </lineage>
</organism>
<protein>
    <recommendedName>
        <fullName evidence="6">Fibronectin type-III domain-containing protein</fullName>
    </recommendedName>
</protein>
<gene>
    <name evidence="4" type="ORF">N478_07920</name>
</gene>
<name>A0A167IK00_9GAMM</name>